<gene>
    <name evidence="2" type="ORF">ABR748_29095</name>
    <name evidence="3" type="ORF">G3I39_37235</name>
    <name evidence="4" type="ORF">HUT09_18835</name>
</gene>
<reference evidence="3 5" key="1">
    <citation type="submission" date="2020-01" db="EMBL/GenBank/DDBJ databases">
        <title>Insect and environment-associated Actinomycetes.</title>
        <authorList>
            <person name="Currrie C."/>
            <person name="Chevrette M."/>
            <person name="Carlson C."/>
            <person name="Stubbendieck R."/>
            <person name="Wendt-Pienkowski E."/>
        </authorList>
    </citation>
    <scope>NUCLEOTIDE SEQUENCE [LARGE SCALE GENOMIC DNA]</scope>
    <source>
        <strain evidence="3 5">SID14438</strain>
    </source>
</reference>
<proteinExistence type="predicted"/>
<dbReference type="Proteomes" id="UP000471648">
    <property type="component" value="Unassembled WGS sequence"/>
</dbReference>
<evidence type="ECO:0000313" key="5">
    <source>
        <dbReference type="Proteomes" id="UP000471648"/>
    </source>
</evidence>
<dbReference type="Proteomes" id="UP001456562">
    <property type="component" value="Unassembled WGS sequence"/>
</dbReference>
<evidence type="ECO:0000313" key="2">
    <source>
        <dbReference type="EMBL" id="MER0428243.1"/>
    </source>
</evidence>
<evidence type="ECO:0000313" key="6">
    <source>
        <dbReference type="Proteomes" id="UP000509345"/>
    </source>
</evidence>
<dbReference type="GeneID" id="87633298"/>
<evidence type="ECO:0000259" key="1">
    <source>
        <dbReference type="Pfam" id="PF01814"/>
    </source>
</evidence>
<evidence type="ECO:0000313" key="3">
    <source>
        <dbReference type="EMBL" id="NEB72679.1"/>
    </source>
</evidence>
<reference evidence="2 7" key="3">
    <citation type="submission" date="2024-01" db="EMBL/GenBank/DDBJ databases">
        <title>Metagenomic exploration of the rhizosphere soil microbial community and their significance in facilitating the development of wild simulated ginseng.</title>
        <authorList>
            <person name="Huang J."/>
        </authorList>
    </citation>
    <scope>NUCLEOTIDE SEQUENCE [LARGE SCALE GENOMIC DNA]</scope>
    <source>
        <strain evidence="2 7">WY141</strain>
    </source>
</reference>
<dbReference type="Gene3D" id="1.20.120.520">
    <property type="entry name" value="nmb1532 protein domain like"/>
    <property type="match status" value="1"/>
</dbReference>
<dbReference type="EMBL" id="JBEJUE010000034">
    <property type="protein sequence ID" value="MER0428243.1"/>
    <property type="molecule type" value="Genomic_DNA"/>
</dbReference>
<feature type="domain" description="Hemerythrin-like" evidence="1">
    <location>
        <begin position="11"/>
        <end position="140"/>
    </location>
</feature>
<evidence type="ECO:0000313" key="4">
    <source>
        <dbReference type="EMBL" id="QKW44417.1"/>
    </source>
</evidence>
<reference evidence="4 6" key="2">
    <citation type="submission" date="2020-06" db="EMBL/GenBank/DDBJ databases">
        <title>Genome mining for natural products.</title>
        <authorList>
            <person name="Zhang B."/>
            <person name="Shi J."/>
            <person name="Ge H."/>
        </authorList>
    </citation>
    <scope>NUCLEOTIDE SEQUENCE [LARGE SCALE GENOMIC DNA]</scope>
    <source>
        <strain evidence="4 6">NA06532</strain>
    </source>
</reference>
<dbReference type="CDD" id="cd12108">
    <property type="entry name" value="Hr-like"/>
    <property type="match status" value="1"/>
</dbReference>
<protein>
    <submittedName>
        <fullName evidence="3">Hemerythrin domain-containing protein</fullName>
    </submittedName>
</protein>
<name>A0A6N9VNH3_STRMI</name>
<sequence>MGDFKNLDMTMMFAIHDALRRELERIARITSRVDEDPRHVLSTAVGWELFKKFLTAHHTSEDLTVWPAMYKALDGRDAQAEIALLDAMEAEHAVIDPLLTDIDAALADRDTGAERLGGLVDTLHTDLRAHLDHEEREALALMDLTMSPEEWQAFSVEQKNRIGSDANRYLPWLLDDIDAARVATILGKLPPPLRAAYETEWRAAYEDLDIWAVKDDAELHAVKDAAGR</sequence>
<organism evidence="3 5">
    <name type="scientific">Streptomyces microflavus</name>
    <name type="common">Streptomyces lipmanii</name>
    <dbReference type="NCBI Taxonomy" id="1919"/>
    <lineage>
        <taxon>Bacteria</taxon>
        <taxon>Bacillati</taxon>
        <taxon>Actinomycetota</taxon>
        <taxon>Actinomycetes</taxon>
        <taxon>Kitasatosporales</taxon>
        <taxon>Streptomycetaceae</taxon>
        <taxon>Streptomyces</taxon>
    </lineage>
</organism>
<accession>A0A6N9VNH3</accession>
<dbReference type="Pfam" id="PF01814">
    <property type="entry name" value="Hemerythrin"/>
    <property type="match status" value="1"/>
</dbReference>
<dbReference type="EMBL" id="CP054926">
    <property type="protein sequence ID" value="QKW44417.1"/>
    <property type="molecule type" value="Genomic_DNA"/>
</dbReference>
<dbReference type="RefSeq" id="WP_031125924.1">
    <property type="nucleotide sequence ID" value="NZ_CP054926.1"/>
</dbReference>
<dbReference type="Proteomes" id="UP000509345">
    <property type="component" value="Chromosome"/>
</dbReference>
<evidence type="ECO:0000313" key="7">
    <source>
        <dbReference type="Proteomes" id="UP001456562"/>
    </source>
</evidence>
<dbReference type="AlphaFoldDB" id="A0A6N9VNH3"/>
<keyword evidence="7" id="KW-1185">Reference proteome</keyword>
<dbReference type="EMBL" id="JAAGME010001593">
    <property type="protein sequence ID" value="NEB72679.1"/>
    <property type="molecule type" value="Genomic_DNA"/>
</dbReference>
<dbReference type="InterPro" id="IPR012312">
    <property type="entry name" value="Hemerythrin-like"/>
</dbReference>